<dbReference type="PANTHER" id="PTHR24102">
    <property type="entry name" value="PHD FINGER PROTEIN"/>
    <property type="match status" value="1"/>
</dbReference>
<keyword evidence="1" id="KW-0479">Metal-binding</keyword>
<feature type="domain" description="PHD-type" evidence="6">
    <location>
        <begin position="6"/>
        <end position="54"/>
    </location>
</feature>
<dbReference type="PROSITE" id="PS50016">
    <property type="entry name" value="ZF_PHD_2"/>
    <property type="match status" value="1"/>
</dbReference>
<feature type="region of interest" description="Disordered" evidence="5">
    <location>
        <begin position="84"/>
        <end position="119"/>
    </location>
</feature>
<proteinExistence type="predicted"/>
<sequence length="119" mass="12921">MKRDWKEHCFLCDEGGDLMVICDGCNHSFHMTCAKPPLTSVPEGDWFCHLCTEKKGTSKRDDNLLSPILSPRGSVGIRRLSLGSKVSPCSKSAESGGGLLDGIENSKSTPSGRKTLYFA</sequence>
<keyword evidence="2 4" id="KW-0863">Zinc-finger</keyword>
<dbReference type="SUPFAM" id="SSF57903">
    <property type="entry name" value="FYVE/PHD zinc finger"/>
    <property type="match status" value="1"/>
</dbReference>
<dbReference type="PROSITE" id="PS01359">
    <property type="entry name" value="ZF_PHD_1"/>
    <property type="match status" value="1"/>
</dbReference>
<evidence type="ECO:0000256" key="3">
    <source>
        <dbReference type="ARBA" id="ARBA00022833"/>
    </source>
</evidence>
<gene>
    <name evidence="7" type="ORF">FRACYDRAFT_207248</name>
</gene>
<dbReference type="PANTHER" id="PTHR24102:SF28">
    <property type="entry name" value="PHD-TYPE DOMAIN-CONTAINING PROTEIN"/>
    <property type="match status" value="1"/>
</dbReference>
<keyword evidence="3" id="KW-0862">Zinc</keyword>
<dbReference type="InterPro" id="IPR019786">
    <property type="entry name" value="Zinc_finger_PHD-type_CS"/>
</dbReference>
<dbReference type="GO" id="GO:0008270">
    <property type="term" value="F:zinc ion binding"/>
    <property type="evidence" value="ECO:0007669"/>
    <property type="project" value="UniProtKB-KW"/>
</dbReference>
<evidence type="ECO:0000256" key="5">
    <source>
        <dbReference type="SAM" id="MobiDB-lite"/>
    </source>
</evidence>
<dbReference type="EMBL" id="KV784356">
    <property type="protein sequence ID" value="OEU18881.1"/>
    <property type="molecule type" value="Genomic_DNA"/>
</dbReference>
<evidence type="ECO:0000256" key="2">
    <source>
        <dbReference type="ARBA" id="ARBA00022771"/>
    </source>
</evidence>
<dbReference type="InterPro" id="IPR011011">
    <property type="entry name" value="Znf_FYVE_PHD"/>
</dbReference>
<dbReference type="KEGG" id="fcy:FRACYDRAFT_207248"/>
<dbReference type="Pfam" id="PF00628">
    <property type="entry name" value="PHD"/>
    <property type="match status" value="1"/>
</dbReference>
<evidence type="ECO:0000313" key="7">
    <source>
        <dbReference type="EMBL" id="OEU18881.1"/>
    </source>
</evidence>
<dbReference type="InParanoid" id="A0A1E7FL44"/>
<dbReference type="AlphaFoldDB" id="A0A1E7FL44"/>
<dbReference type="SMART" id="SM00249">
    <property type="entry name" value="PHD"/>
    <property type="match status" value="1"/>
</dbReference>
<name>A0A1E7FL44_9STRA</name>
<evidence type="ECO:0000313" key="8">
    <source>
        <dbReference type="Proteomes" id="UP000095751"/>
    </source>
</evidence>
<dbReference type="InterPro" id="IPR019787">
    <property type="entry name" value="Znf_PHD-finger"/>
</dbReference>
<dbReference type="OrthoDB" id="47291at2759"/>
<organism evidence="7 8">
    <name type="scientific">Fragilariopsis cylindrus CCMP1102</name>
    <dbReference type="NCBI Taxonomy" id="635003"/>
    <lineage>
        <taxon>Eukaryota</taxon>
        <taxon>Sar</taxon>
        <taxon>Stramenopiles</taxon>
        <taxon>Ochrophyta</taxon>
        <taxon>Bacillariophyta</taxon>
        <taxon>Bacillariophyceae</taxon>
        <taxon>Bacillariophycidae</taxon>
        <taxon>Bacillariales</taxon>
        <taxon>Bacillariaceae</taxon>
        <taxon>Fragilariopsis</taxon>
    </lineage>
</organism>
<dbReference type="Proteomes" id="UP000095751">
    <property type="component" value="Unassembled WGS sequence"/>
</dbReference>
<accession>A0A1E7FL44</accession>
<reference evidence="7 8" key="1">
    <citation type="submission" date="2016-09" db="EMBL/GenBank/DDBJ databases">
        <title>Extensive genetic diversity and differential bi-allelic expression allows diatom success in the polar Southern Ocean.</title>
        <authorList>
            <consortium name="DOE Joint Genome Institute"/>
            <person name="Mock T."/>
            <person name="Otillar R.P."/>
            <person name="Strauss J."/>
            <person name="Dupont C."/>
            <person name="Frickenhaus S."/>
            <person name="Maumus F."/>
            <person name="Mcmullan M."/>
            <person name="Sanges R."/>
            <person name="Schmutz J."/>
            <person name="Toseland A."/>
            <person name="Valas R."/>
            <person name="Veluchamy A."/>
            <person name="Ward B.J."/>
            <person name="Allen A."/>
            <person name="Barry K."/>
            <person name="Falciatore A."/>
            <person name="Ferrante M."/>
            <person name="Fortunato A.E."/>
            <person name="Gloeckner G."/>
            <person name="Gruber A."/>
            <person name="Hipkin R."/>
            <person name="Janech M."/>
            <person name="Kroth P."/>
            <person name="Leese F."/>
            <person name="Lindquist E."/>
            <person name="Lyon B.R."/>
            <person name="Martin J."/>
            <person name="Mayer C."/>
            <person name="Parker M."/>
            <person name="Quesneville H."/>
            <person name="Raymond J."/>
            <person name="Uhlig C."/>
            <person name="Valentin K.U."/>
            <person name="Worden A.Z."/>
            <person name="Armbrust E.V."/>
            <person name="Bowler C."/>
            <person name="Green B."/>
            <person name="Moulton V."/>
            <person name="Van Oosterhout C."/>
            <person name="Grigoriev I."/>
        </authorList>
    </citation>
    <scope>NUCLEOTIDE SEQUENCE [LARGE SCALE GENOMIC DNA]</scope>
    <source>
        <strain evidence="7 8">CCMP1102</strain>
    </source>
</reference>
<keyword evidence="8" id="KW-1185">Reference proteome</keyword>
<dbReference type="Gene3D" id="3.30.40.10">
    <property type="entry name" value="Zinc/RING finger domain, C3HC4 (zinc finger)"/>
    <property type="match status" value="1"/>
</dbReference>
<dbReference type="InterPro" id="IPR001965">
    <property type="entry name" value="Znf_PHD"/>
</dbReference>
<protein>
    <recommendedName>
        <fullName evidence="6">PHD-type domain-containing protein</fullName>
    </recommendedName>
</protein>
<evidence type="ECO:0000256" key="4">
    <source>
        <dbReference type="PROSITE-ProRule" id="PRU00146"/>
    </source>
</evidence>
<evidence type="ECO:0000256" key="1">
    <source>
        <dbReference type="ARBA" id="ARBA00022723"/>
    </source>
</evidence>
<dbReference type="InterPro" id="IPR013083">
    <property type="entry name" value="Znf_RING/FYVE/PHD"/>
</dbReference>
<evidence type="ECO:0000259" key="6">
    <source>
        <dbReference type="PROSITE" id="PS50016"/>
    </source>
</evidence>